<sequence>MATAEHGLKRAVWQKIKTFVLDDCKKEGEWKILILDNYTTKLLSSCCKMSNIMTEGITVVEDLYKNREPVPDMKAVYFITPSEKSVHALIKDFSGKQTKMYKAAYVYFNDYCSDQLFSEIKASCSRVIKTCKEINISFLPYESQVFTLDAPDAFQCIYSPQRKGDKNATMEMLADGIVTLCATLDENPGVTYRTDPGKNGKDLADLVEKKLGEYYDLDQQCNKKGKTQSQLLIIDRGFDAVSTLLHELTFQAMAHDLVPIEKDIYKYQKKGETEFKEATLNEDDELWVKLRHLHIAEVAEKIPKLVKELSTSNKATEGKVSIYLAVAASEALESEKRFNFFAVNISHISPRKCQILISNNIGMNAFSFKDLAMGVDAQGQKIKDPMRTVLPILLDKNIKSYDKLRIILLYIFNLNGTTEENLSKLIQHGKIEDCDIIKNWNSLGVSIISKSGQQNKPDRKDRAHEETYQLSRWTPFIKDIMEDSIANKLNSSDWSYSSKCCAAWNGSGAVSARQGNKSSLQDDRRNGLKLIVFIIGGVTYSEIRCAYEVTEANKLCEVIIGSTHILTPTRLLDDLKKLNKQTKSEMSLQNEKKNQPLSHIV</sequence>
<keyword evidence="5" id="KW-1185">Reference proteome</keyword>
<evidence type="ECO:0000313" key="4">
    <source>
        <dbReference type="Ensembl" id="ENSCMIP00000022516.1"/>
    </source>
</evidence>
<dbReference type="Gene3D" id="1.25.40.60">
    <property type="match status" value="1"/>
</dbReference>
<keyword evidence="2" id="KW-0813">Transport</keyword>
<protein>
    <submittedName>
        <fullName evidence="4">Syntaxin binding protein 3</fullName>
    </submittedName>
</protein>
<organism evidence="4 5">
    <name type="scientific">Callorhinchus milii</name>
    <name type="common">Ghost shark</name>
    <dbReference type="NCBI Taxonomy" id="7868"/>
    <lineage>
        <taxon>Eukaryota</taxon>
        <taxon>Metazoa</taxon>
        <taxon>Chordata</taxon>
        <taxon>Craniata</taxon>
        <taxon>Vertebrata</taxon>
        <taxon>Chondrichthyes</taxon>
        <taxon>Holocephali</taxon>
        <taxon>Chimaeriformes</taxon>
        <taxon>Callorhinchidae</taxon>
        <taxon>Callorhinchus</taxon>
    </lineage>
</organism>
<dbReference type="Proteomes" id="UP000314986">
    <property type="component" value="Unassembled WGS sequence"/>
</dbReference>
<reference evidence="5" key="2">
    <citation type="journal article" date="2007" name="PLoS Biol.">
        <title>Survey sequencing and comparative analysis of the elephant shark (Callorhinchus milii) genome.</title>
        <authorList>
            <person name="Venkatesh B."/>
            <person name="Kirkness E.F."/>
            <person name="Loh Y.H."/>
            <person name="Halpern A.L."/>
            <person name="Lee A.P."/>
            <person name="Johnson J."/>
            <person name="Dandona N."/>
            <person name="Viswanathan L.D."/>
            <person name="Tay A."/>
            <person name="Venter J.C."/>
            <person name="Strausberg R.L."/>
            <person name="Brenner S."/>
        </authorList>
    </citation>
    <scope>NUCLEOTIDE SEQUENCE [LARGE SCALE GENOMIC DNA]</scope>
</reference>
<reference evidence="4" key="4">
    <citation type="submission" date="2025-08" db="UniProtKB">
        <authorList>
            <consortium name="Ensembl"/>
        </authorList>
    </citation>
    <scope>IDENTIFICATION</scope>
</reference>
<dbReference type="SUPFAM" id="SSF56815">
    <property type="entry name" value="Sec1/munc18-like (SM) proteins"/>
    <property type="match status" value="1"/>
</dbReference>
<evidence type="ECO:0000256" key="3">
    <source>
        <dbReference type="ARBA" id="ARBA00022927"/>
    </source>
</evidence>
<reference evidence="4" key="5">
    <citation type="submission" date="2025-09" db="UniProtKB">
        <authorList>
            <consortium name="Ensembl"/>
        </authorList>
    </citation>
    <scope>IDENTIFICATION</scope>
</reference>
<accession>A0A4W3I4Y3</accession>
<evidence type="ECO:0000256" key="2">
    <source>
        <dbReference type="ARBA" id="ARBA00022448"/>
    </source>
</evidence>
<dbReference type="Gene3D" id="3.90.830.10">
    <property type="entry name" value="Syntaxin Binding Protein 1, Chain A, domain 2"/>
    <property type="match status" value="1"/>
</dbReference>
<dbReference type="Pfam" id="PF00995">
    <property type="entry name" value="Sec1"/>
    <property type="match status" value="2"/>
</dbReference>
<dbReference type="InParanoid" id="A0A4W3I4Y3"/>
<name>A0A4W3I4Y3_CALMI</name>
<keyword evidence="3" id="KW-0653">Protein transport</keyword>
<dbReference type="InterPro" id="IPR043127">
    <property type="entry name" value="Sec-1-like_dom3a"/>
</dbReference>
<gene>
    <name evidence="4" type="primary">stxbp3</name>
</gene>
<dbReference type="PIRSF" id="PIRSF005715">
    <property type="entry name" value="VPS45_Sec1"/>
    <property type="match status" value="1"/>
</dbReference>
<dbReference type="PANTHER" id="PTHR11679">
    <property type="entry name" value="VESICLE PROTEIN SORTING-ASSOCIATED"/>
    <property type="match status" value="1"/>
</dbReference>
<reference evidence="5" key="3">
    <citation type="journal article" date="2014" name="Nature">
        <title>Elephant shark genome provides unique insights into gnathostome evolution.</title>
        <authorList>
            <consortium name="International Elephant Shark Genome Sequencing Consortium"/>
            <person name="Venkatesh B."/>
            <person name="Lee A.P."/>
            <person name="Ravi V."/>
            <person name="Maurya A.K."/>
            <person name="Lian M.M."/>
            <person name="Swann J.B."/>
            <person name="Ohta Y."/>
            <person name="Flajnik M.F."/>
            <person name="Sutoh Y."/>
            <person name="Kasahara M."/>
            <person name="Hoon S."/>
            <person name="Gangu V."/>
            <person name="Roy S.W."/>
            <person name="Irimia M."/>
            <person name="Korzh V."/>
            <person name="Kondrychyn I."/>
            <person name="Lim Z.W."/>
            <person name="Tay B.H."/>
            <person name="Tohari S."/>
            <person name="Kong K.W."/>
            <person name="Ho S."/>
            <person name="Lorente-Galdos B."/>
            <person name="Quilez J."/>
            <person name="Marques-Bonet T."/>
            <person name="Raney B.J."/>
            <person name="Ingham P.W."/>
            <person name="Tay A."/>
            <person name="Hillier L.W."/>
            <person name="Minx P."/>
            <person name="Boehm T."/>
            <person name="Wilson R.K."/>
            <person name="Brenner S."/>
            <person name="Warren W.C."/>
        </authorList>
    </citation>
    <scope>NUCLEOTIDE SEQUENCE [LARGE SCALE GENOMIC DNA]</scope>
</reference>
<dbReference type="Gene3D" id="3.40.50.2060">
    <property type="match status" value="1"/>
</dbReference>
<evidence type="ECO:0000313" key="5">
    <source>
        <dbReference type="Proteomes" id="UP000314986"/>
    </source>
</evidence>
<dbReference type="STRING" id="7868.ENSCMIP00000022516"/>
<reference evidence="5" key="1">
    <citation type="journal article" date="2006" name="Science">
        <title>Ancient noncoding elements conserved in the human genome.</title>
        <authorList>
            <person name="Venkatesh B."/>
            <person name="Kirkness E.F."/>
            <person name="Loh Y.H."/>
            <person name="Halpern A.L."/>
            <person name="Lee A.P."/>
            <person name="Johnson J."/>
            <person name="Dandona N."/>
            <person name="Viswanathan L.D."/>
            <person name="Tay A."/>
            <person name="Venter J.C."/>
            <person name="Strausberg R.L."/>
            <person name="Brenner S."/>
        </authorList>
    </citation>
    <scope>NUCLEOTIDE SEQUENCE [LARGE SCALE GENOMIC DNA]</scope>
</reference>
<dbReference type="AlphaFoldDB" id="A0A4W3I4Y3"/>
<dbReference type="InterPro" id="IPR027482">
    <property type="entry name" value="Sec1-like_dom2"/>
</dbReference>
<dbReference type="FunFam" id="3.40.50.2060:FF:000001">
    <property type="entry name" value="syntaxin-binding protein 1 isoform X2"/>
    <property type="match status" value="1"/>
</dbReference>
<dbReference type="GO" id="GO:0016192">
    <property type="term" value="P:vesicle-mediated transport"/>
    <property type="evidence" value="ECO:0007669"/>
    <property type="project" value="InterPro"/>
</dbReference>
<evidence type="ECO:0000256" key="1">
    <source>
        <dbReference type="ARBA" id="ARBA00009884"/>
    </source>
</evidence>
<dbReference type="Gene3D" id="3.40.50.1910">
    <property type="match status" value="1"/>
</dbReference>
<proteinExistence type="inferred from homology"/>
<dbReference type="Ensembl" id="ENSCMIT00000022904.1">
    <property type="protein sequence ID" value="ENSCMIP00000022516.1"/>
    <property type="gene ID" value="ENSCMIG00000010079.1"/>
</dbReference>
<dbReference type="InterPro" id="IPR001619">
    <property type="entry name" value="Sec1-like"/>
</dbReference>
<dbReference type="InterPro" id="IPR043154">
    <property type="entry name" value="Sec-1-like_dom1"/>
</dbReference>
<dbReference type="InterPro" id="IPR036045">
    <property type="entry name" value="Sec1-like_sf"/>
</dbReference>
<dbReference type="GeneTree" id="ENSGT00940000157607"/>
<comment type="similarity">
    <text evidence="1">Belongs to the STXBP/unc-18/SEC1 family.</text>
</comment>
<dbReference type="GO" id="GO:0015031">
    <property type="term" value="P:protein transport"/>
    <property type="evidence" value="ECO:0007669"/>
    <property type="project" value="UniProtKB-KW"/>
</dbReference>